<sequence>MSTVELSRPLVLEAPLVTADGAGGYDEGWNALGTLWAEVKPRSGREVSGPASSASVMGFKITVRGAPVGSAMRPQAGQRFREGTRHYRIEAVSERDPRGRFLICFAEEEVAA</sequence>
<evidence type="ECO:0000313" key="2">
    <source>
        <dbReference type="Proteomes" id="UP000192330"/>
    </source>
</evidence>
<reference evidence="1 2" key="1">
    <citation type="submission" date="2017-04" db="EMBL/GenBank/DDBJ databases">
        <authorList>
            <person name="Afonso C.L."/>
            <person name="Miller P.J."/>
            <person name="Scott M.A."/>
            <person name="Spackman E."/>
            <person name="Goraichik I."/>
            <person name="Dimitrov K.M."/>
            <person name="Suarez D.L."/>
            <person name="Swayne D.E."/>
        </authorList>
    </citation>
    <scope>NUCLEOTIDE SEQUENCE [LARGE SCALE GENOMIC DNA]</scope>
    <source>
        <strain evidence="1 2">CGMCC 1.12644</strain>
    </source>
</reference>
<organism evidence="1 2">
    <name type="scientific">Primorskyibacter flagellatus</name>
    <dbReference type="NCBI Taxonomy" id="1387277"/>
    <lineage>
        <taxon>Bacteria</taxon>
        <taxon>Pseudomonadati</taxon>
        <taxon>Pseudomonadota</taxon>
        <taxon>Alphaproteobacteria</taxon>
        <taxon>Rhodobacterales</taxon>
        <taxon>Roseobacteraceae</taxon>
        <taxon>Primorskyibacter</taxon>
    </lineage>
</organism>
<protein>
    <submittedName>
        <fullName evidence="1">Head-tail adaptor</fullName>
    </submittedName>
</protein>
<dbReference type="Proteomes" id="UP000192330">
    <property type="component" value="Unassembled WGS sequence"/>
</dbReference>
<keyword evidence="2" id="KW-1185">Reference proteome</keyword>
<name>A0A1W1Z237_9RHOB</name>
<evidence type="ECO:0000313" key="1">
    <source>
        <dbReference type="EMBL" id="SMC42547.1"/>
    </source>
</evidence>
<dbReference type="RefSeq" id="WP_084349911.1">
    <property type="nucleotide sequence ID" value="NZ_FWYD01000001.1"/>
</dbReference>
<gene>
    <name evidence="1" type="ORF">SAMN06295998_101173</name>
</gene>
<dbReference type="Gene3D" id="2.40.10.270">
    <property type="entry name" value="Bacteriophage SPP1 head-tail adaptor protein"/>
    <property type="match status" value="1"/>
</dbReference>
<dbReference type="EMBL" id="FWYD01000001">
    <property type="protein sequence ID" value="SMC42547.1"/>
    <property type="molecule type" value="Genomic_DNA"/>
</dbReference>
<dbReference type="InterPro" id="IPR038666">
    <property type="entry name" value="SSP1_head-tail_sf"/>
</dbReference>
<dbReference type="OrthoDB" id="7570189at2"/>
<proteinExistence type="predicted"/>
<dbReference type="STRING" id="1387277.SAMN06295998_101173"/>
<dbReference type="InterPro" id="IPR008767">
    <property type="entry name" value="Phage_SPP1_head-tail_adaptor"/>
</dbReference>
<dbReference type="AlphaFoldDB" id="A0A1W1Z237"/>
<dbReference type="Pfam" id="PF05521">
    <property type="entry name" value="Phage_HCP"/>
    <property type="match status" value="1"/>
</dbReference>
<accession>A0A1W1Z237</accession>